<organism evidence="2 3">
    <name type="scientific">Azotobacter chroococcum NCIMB 8003</name>
    <dbReference type="NCBI Taxonomy" id="1328314"/>
    <lineage>
        <taxon>Bacteria</taxon>
        <taxon>Pseudomonadati</taxon>
        <taxon>Pseudomonadota</taxon>
        <taxon>Gammaproteobacteria</taxon>
        <taxon>Pseudomonadales</taxon>
        <taxon>Pseudomonadaceae</taxon>
        <taxon>Azotobacter</taxon>
    </lineage>
</organism>
<evidence type="ECO:0008006" key="4">
    <source>
        <dbReference type="Google" id="ProtNLM"/>
    </source>
</evidence>
<protein>
    <recommendedName>
        <fullName evidence="4">DUF904 domain-containing protein</fullName>
    </recommendedName>
</protein>
<evidence type="ECO:0000256" key="1">
    <source>
        <dbReference type="SAM" id="Coils"/>
    </source>
</evidence>
<name>A0A0C4WLF9_9GAMM</name>
<gene>
    <name evidence="2" type="ORF">Achr_15770</name>
</gene>
<dbReference type="KEGG" id="acx:Achr_15770"/>
<dbReference type="AlphaFoldDB" id="A0A0C4WLF9"/>
<keyword evidence="3" id="KW-1185">Reference proteome</keyword>
<reference evidence="2 3" key="1">
    <citation type="journal article" date="2015" name="PLoS ONE">
        <title>Azotobacter Genomes: The Genome of Azotobacter chroococcum NCIMB 8003 (ATCC 4412).</title>
        <authorList>
            <person name="Robson R.L."/>
            <person name="Jones R."/>
            <person name="Robson R.M."/>
            <person name="Schwartz A."/>
            <person name="Richardson T.H."/>
        </authorList>
    </citation>
    <scope>NUCLEOTIDE SEQUENCE [LARGE SCALE GENOMIC DNA]</scope>
    <source>
        <strain evidence="2 3">NCIMB 8003</strain>
    </source>
</reference>
<evidence type="ECO:0000313" key="3">
    <source>
        <dbReference type="Proteomes" id="UP000068210"/>
    </source>
</evidence>
<dbReference type="STRING" id="1328314.Achr_15770"/>
<dbReference type="RefSeq" id="WP_039807638.1">
    <property type="nucleotide sequence ID" value="NZ_CP010415.1"/>
</dbReference>
<dbReference type="HOGENOM" id="CLU_173300_1_1_6"/>
<feature type="coiled-coil region" evidence="1">
    <location>
        <begin position="6"/>
        <end position="69"/>
    </location>
</feature>
<accession>A0A0C4WLF9</accession>
<dbReference type="Proteomes" id="UP000068210">
    <property type="component" value="Chromosome"/>
</dbReference>
<sequence length="75" mass="8411">MFETTLAQLERVVADLLQQNRMLAENCSQLEQDLRQAREENDNLQLAALEQEEKQAATLARLRALVERAGASSVA</sequence>
<proteinExistence type="predicted"/>
<dbReference type="EMBL" id="CP010415">
    <property type="protein sequence ID" value="AJE21036.1"/>
    <property type="molecule type" value="Genomic_DNA"/>
</dbReference>
<keyword evidence="1" id="KW-0175">Coiled coil</keyword>
<evidence type="ECO:0000313" key="2">
    <source>
        <dbReference type="EMBL" id="AJE21036.1"/>
    </source>
</evidence>